<gene>
    <name evidence="5" type="ORF">BIY22_04595</name>
</gene>
<proteinExistence type="predicted"/>
<name>A0A1Q9HK67_9VIBR</name>
<dbReference type="EMBL" id="MJMJ01000012">
    <property type="protein sequence ID" value="OLQ90719.1"/>
    <property type="molecule type" value="Genomic_DNA"/>
</dbReference>
<organism evidence="5 6">
    <name type="scientific">Vibrio panuliri</name>
    <dbReference type="NCBI Taxonomy" id="1381081"/>
    <lineage>
        <taxon>Bacteria</taxon>
        <taxon>Pseudomonadati</taxon>
        <taxon>Pseudomonadota</taxon>
        <taxon>Gammaproteobacteria</taxon>
        <taxon>Vibrionales</taxon>
        <taxon>Vibrionaceae</taxon>
        <taxon>Vibrio</taxon>
    </lineage>
</organism>
<dbReference type="SUPFAM" id="SSF55073">
    <property type="entry name" value="Nucleotide cyclase"/>
    <property type="match status" value="1"/>
</dbReference>
<evidence type="ECO:0000256" key="3">
    <source>
        <dbReference type="ARBA" id="ARBA00034247"/>
    </source>
</evidence>
<dbReference type="FunFam" id="3.30.70.270:FF:000001">
    <property type="entry name" value="Diguanylate cyclase domain protein"/>
    <property type="match status" value="1"/>
</dbReference>
<dbReference type="Pfam" id="PF00990">
    <property type="entry name" value="GGDEF"/>
    <property type="match status" value="1"/>
</dbReference>
<dbReference type="PROSITE" id="PS50887">
    <property type="entry name" value="GGDEF"/>
    <property type="match status" value="1"/>
</dbReference>
<dbReference type="SMART" id="SM00267">
    <property type="entry name" value="GGDEF"/>
    <property type="match status" value="1"/>
</dbReference>
<dbReference type="GO" id="GO:0052621">
    <property type="term" value="F:diguanylate cyclase activity"/>
    <property type="evidence" value="ECO:0007669"/>
    <property type="project" value="UniProtKB-EC"/>
</dbReference>
<dbReference type="PANTHER" id="PTHR45138">
    <property type="entry name" value="REGULATORY COMPONENTS OF SENSORY TRANSDUCTION SYSTEM"/>
    <property type="match status" value="1"/>
</dbReference>
<dbReference type="PANTHER" id="PTHR45138:SF9">
    <property type="entry name" value="DIGUANYLATE CYCLASE DGCM-RELATED"/>
    <property type="match status" value="1"/>
</dbReference>
<dbReference type="InterPro" id="IPR000160">
    <property type="entry name" value="GGDEF_dom"/>
</dbReference>
<sequence length="435" mass="50613">MHKLIFLLFVFTVLLITLHWQFGEKKVFQISPEKFTFVATNDQVQKGASISSIAYMGDAAILNCELKKSPDYQWPYCGVSIKINDQDATKGLDLSDYHTVRLDVDFIRLDSAQKPALRFYLRNYNPAYSKSDDEYTFKYNGLDYRQADYSQVLNIPLKNLQVLTWWLVDNSIPIELSGPEFTNINRIEFATGSGSPEGLYQLRINSVKFIGYYIHKETLMFCLLMLWVSFAIIFSVSEIRQSRHKALESEKRQLHLQHLNHRLKQQNIQFSEQAHRDALTGAMNRHAVREWLETQFNSYVKPTEELSVIYLDIDFFKRVNDEFGHKMGDDILREFTMVILVELRGTDRLVRWGGEEFLIFCPSTNLKQAYMLAERLRQKVELYQWMHGQVLTTSLGVAQLGDETPQEMITRADELLYKAKHAGRNRVEAGELDNS</sequence>
<evidence type="ECO:0000256" key="1">
    <source>
        <dbReference type="ARBA" id="ARBA00001946"/>
    </source>
</evidence>
<dbReference type="SUPFAM" id="SSF49785">
    <property type="entry name" value="Galactose-binding domain-like"/>
    <property type="match status" value="1"/>
</dbReference>
<dbReference type="InterPro" id="IPR050469">
    <property type="entry name" value="Diguanylate_Cyclase"/>
</dbReference>
<dbReference type="InterPro" id="IPR029787">
    <property type="entry name" value="Nucleotide_cyclase"/>
</dbReference>
<dbReference type="STRING" id="1381081.BIY22_04595"/>
<evidence type="ECO:0000313" key="6">
    <source>
        <dbReference type="Proteomes" id="UP000186313"/>
    </source>
</evidence>
<dbReference type="GO" id="GO:0005886">
    <property type="term" value="C:plasma membrane"/>
    <property type="evidence" value="ECO:0007669"/>
    <property type="project" value="TreeGrafter"/>
</dbReference>
<dbReference type="CDD" id="cd01949">
    <property type="entry name" value="GGDEF"/>
    <property type="match status" value="1"/>
</dbReference>
<dbReference type="Gene3D" id="3.30.70.270">
    <property type="match status" value="1"/>
</dbReference>
<dbReference type="GO" id="GO:1902201">
    <property type="term" value="P:negative regulation of bacterial-type flagellum-dependent cell motility"/>
    <property type="evidence" value="ECO:0007669"/>
    <property type="project" value="TreeGrafter"/>
</dbReference>
<protein>
    <recommendedName>
        <fullName evidence="2">diguanylate cyclase</fullName>
        <ecNumber evidence="2">2.7.7.65</ecNumber>
    </recommendedName>
</protein>
<dbReference type="GO" id="GO:0043709">
    <property type="term" value="P:cell adhesion involved in single-species biofilm formation"/>
    <property type="evidence" value="ECO:0007669"/>
    <property type="project" value="TreeGrafter"/>
</dbReference>
<evidence type="ECO:0000313" key="5">
    <source>
        <dbReference type="EMBL" id="OLQ90719.1"/>
    </source>
</evidence>
<dbReference type="EC" id="2.7.7.65" evidence="2"/>
<accession>A0A1Q9HK67</accession>
<dbReference type="InterPro" id="IPR008979">
    <property type="entry name" value="Galactose-bd-like_sf"/>
</dbReference>
<feature type="domain" description="GGDEF" evidence="4">
    <location>
        <begin position="304"/>
        <end position="432"/>
    </location>
</feature>
<reference evidence="5 6" key="1">
    <citation type="submission" date="2016-09" db="EMBL/GenBank/DDBJ databases">
        <title>Genomic Taxonomy of the Vibrionaceae.</title>
        <authorList>
            <person name="Gonzalez-Castillo A."/>
            <person name="Gomez-Gil B."/>
            <person name="Enciso-Ibarra K."/>
        </authorList>
    </citation>
    <scope>NUCLEOTIDE SEQUENCE [LARGE SCALE GENOMIC DNA]</scope>
    <source>
        <strain evidence="5 6">CAIM 703</strain>
    </source>
</reference>
<dbReference type="InterPro" id="IPR043128">
    <property type="entry name" value="Rev_trsase/Diguanyl_cyclase"/>
</dbReference>
<evidence type="ECO:0000259" key="4">
    <source>
        <dbReference type="PROSITE" id="PS50887"/>
    </source>
</evidence>
<comment type="caution">
    <text evidence="5">The sequence shown here is derived from an EMBL/GenBank/DDBJ whole genome shotgun (WGS) entry which is preliminary data.</text>
</comment>
<comment type="catalytic activity">
    <reaction evidence="3">
        <text>2 GTP = 3',3'-c-di-GMP + 2 diphosphate</text>
        <dbReference type="Rhea" id="RHEA:24898"/>
        <dbReference type="ChEBI" id="CHEBI:33019"/>
        <dbReference type="ChEBI" id="CHEBI:37565"/>
        <dbReference type="ChEBI" id="CHEBI:58805"/>
        <dbReference type="EC" id="2.7.7.65"/>
    </reaction>
</comment>
<dbReference type="NCBIfam" id="TIGR00254">
    <property type="entry name" value="GGDEF"/>
    <property type="match status" value="1"/>
</dbReference>
<comment type="cofactor">
    <cofactor evidence="1">
        <name>Mg(2+)</name>
        <dbReference type="ChEBI" id="CHEBI:18420"/>
    </cofactor>
</comment>
<dbReference type="AlphaFoldDB" id="A0A1Q9HK67"/>
<evidence type="ECO:0000256" key="2">
    <source>
        <dbReference type="ARBA" id="ARBA00012528"/>
    </source>
</evidence>
<dbReference type="Proteomes" id="UP000186313">
    <property type="component" value="Unassembled WGS sequence"/>
</dbReference>